<dbReference type="EMBL" id="WLVL01000021">
    <property type="protein sequence ID" value="MTB71562.1"/>
    <property type="molecule type" value="Genomic_DNA"/>
</dbReference>
<evidence type="ECO:0000256" key="2">
    <source>
        <dbReference type="ARBA" id="ARBA00022771"/>
    </source>
</evidence>
<evidence type="ECO:0000256" key="3">
    <source>
        <dbReference type="ARBA" id="ARBA00022833"/>
    </source>
</evidence>
<gene>
    <name evidence="7" type="ORF">GGG17_06170</name>
</gene>
<sequence length="112" mass="12191">MVPPEVRAALDALRRQTLERVQDLERDRSRIVDASRSSNADDEHDPEGQTIAWDREQTAALLRDARARLAEIDVASARLDGGWDGSCEVCGGPIPPGRLLARPTTARCVGCA</sequence>
<dbReference type="InterPro" id="IPR000962">
    <property type="entry name" value="Znf_DskA_TraR"/>
</dbReference>
<proteinExistence type="predicted"/>
<comment type="caution">
    <text evidence="7">The sequence shown here is derived from an EMBL/GenBank/DDBJ whole genome shotgun (WGS) entry which is preliminary data.</text>
</comment>
<evidence type="ECO:0000313" key="8">
    <source>
        <dbReference type="Proteomes" id="UP000431092"/>
    </source>
</evidence>
<reference evidence="7 8" key="1">
    <citation type="submission" date="2019-11" db="EMBL/GenBank/DDBJ databases">
        <title>Whole genome sequencing identifies a novel species of the genus Arsenicicoccus isolated from human blood.</title>
        <authorList>
            <person name="Jeong J.H."/>
            <person name="Kweon O.J."/>
            <person name="Kim H.R."/>
            <person name="Kim T.-H."/>
            <person name="Ha S.-M."/>
            <person name="Lee M.-K."/>
        </authorList>
    </citation>
    <scope>NUCLEOTIDE SEQUENCE [LARGE SCALE GENOMIC DNA]</scope>
    <source>
        <strain evidence="7 8">MKL-02</strain>
    </source>
</reference>
<keyword evidence="2" id="KW-0863">Zinc-finger</keyword>
<keyword evidence="8" id="KW-1185">Reference proteome</keyword>
<feature type="region of interest" description="Disordered" evidence="5">
    <location>
        <begin position="24"/>
        <end position="50"/>
    </location>
</feature>
<evidence type="ECO:0000313" key="7">
    <source>
        <dbReference type="EMBL" id="MTB71562.1"/>
    </source>
</evidence>
<dbReference type="AlphaFoldDB" id="A0A6I3ICC1"/>
<dbReference type="PANTHER" id="PTHR33823">
    <property type="entry name" value="RNA POLYMERASE-BINDING TRANSCRIPTION FACTOR DKSA-RELATED"/>
    <property type="match status" value="1"/>
</dbReference>
<dbReference type="Proteomes" id="UP000431092">
    <property type="component" value="Unassembled WGS sequence"/>
</dbReference>
<dbReference type="Gene3D" id="1.20.120.910">
    <property type="entry name" value="DksA, coiled-coil domain"/>
    <property type="match status" value="1"/>
</dbReference>
<dbReference type="PROSITE" id="PS51128">
    <property type="entry name" value="ZF_DKSA_2"/>
    <property type="match status" value="1"/>
</dbReference>
<dbReference type="InterPro" id="IPR020458">
    <property type="entry name" value="Znf_DskA_TraR_CS"/>
</dbReference>
<name>A0A6I3ICC1_9MICO</name>
<feature type="compositionally biased region" description="Basic and acidic residues" evidence="5">
    <location>
        <begin position="24"/>
        <end position="33"/>
    </location>
</feature>
<evidence type="ECO:0000256" key="5">
    <source>
        <dbReference type="SAM" id="MobiDB-lite"/>
    </source>
</evidence>
<evidence type="ECO:0000259" key="6">
    <source>
        <dbReference type="Pfam" id="PF01258"/>
    </source>
</evidence>
<dbReference type="Pfam" id="PF01258">
    <property type="entry name" value="zf-dskA_traR"/>
    <property type="match status" value="1"/>
</dbReference>
<evidence type="ECO:0000256" key="1">
    <source>
        <dbReference type="ARBA" id="ARBA00022723"/>
    </source>
</evidence>
<organism evidence="7 8">
    <name type="scientific">Arsenicicoccus cauae</name>
    <dbReference type="NCBI Taxonomy" id="2663847"/>
    <lineage>
        <taxon>Bacteria</taxon>
        <taxon>Bacillati</taxon>
        <taxon>Actinomycetota</taxon>
        <taxon>Actinomycetes</taxon>
        <taxon>Micrococcales</taxon>
        <taxon>Intrasporangiaceae</taxon>
        <taxon>Arsenicicoccus</taxon>
    </lineage>
</organism>
<protein>
    <recommendedName>
        <fullName evidence="6">Zinc finger DksA/TraR C4-type domain-containing protein</fullName>
    </recommendedName>
</protein>
<dbReference type="RefSeq" id="WP_154592879.1">
    <property type="nucleotide sequence ID" value="NZ_WLVL01000021.1"/>
</dbReference>
<dbReference type="GO" id="GO:0008270">
    <property type="term" value="F:zinc ion binding"/>
    <property type="evidence" value="ECO:0007669"/>
    <property type="project" value="UniProtKB-KW"/>
</dbReference>
<feature type="zinc finger region" description="dksA C4-type" evidence="4">
    <location>
        <begin position="87"/>
        <end position="111"/>
    </location>
</feature>
<accession>A0A6I3ICC1</accession>
<keyword evidence="3" id="KW-0862">Zinc</keyword>
<feature type="domain" description="Zinc finger DksA/TraR C4-type" evidence="6">
    <location>
        <begin position="85"/>
        <end position="112"/>
    </location>
</feature>
<dbReference type="PROSITE" id="PS01102">
    <property type="entry name" value="ZF_DKSA_1"/>
    <property type="match status" value="1"/>
</dbReference>
<keyword evidence="1" id="KW-0479">Metal-binding</keyword>
<evidence type="ECO:0000256" key="4">
    <source>
        <dbReference type="PROSITE-ProRule" id="PRU00510"/>
    </source>
</evidence>
<dbReference type="SUPFAM" id="SSF57716">
    <property type="entry name" value="Glucocorticoid receptor-like (DNA-binding domain)"/>
    <property type="match status" value="1"/>
</dbReference>